<comment type="subcellular location">
    <subcellularLocation>
        <location evidence="1">Membrane</location>
        <topology evidence="1">Multi-pass membrane protein</topology>
    </subcellularLocation>
</comment>
<protein>
    <submittedName>
        <fullName evidence="7">Solute carrier family facilitated glucose transporter member 9</fullName>
    </submittedName>
</protein>
<dbReference type="GO" id="GO:0055056">
    <property type="term" value="F:D-glucose transmembrane transporter activity"/>
    <property type="evidence" value="ECO:0007669"/>
    <property type="project" value="TreeGrafter"/>
</dbReference>
<dbReference type="PANTHER" id="PTHR23503:SF35">
    <property type="entry name" value="SOLUTE CARRIER FAMILY 2, FACILITATED GLUCOSE TRANSPORTER MEMBER 9"/>
    <property type="match status" value="1"/>
</dbReference>
<dbReference type="GO" id="GO:0005886">
    <property type="term" value="C:plasma membrane"/>
    <property type="evidence" value="ECO:0007669"/>
    <property type="project" value="TreeGrafter"/>
</dbReference>
<keyword evidence="8" id="KW-1185">Reference proteome</keyword>
<evidence type="ECO:0000313" key="8">
    <source>
        <dbReference type="Proteomes" id="UP000290572"/>
    </source>
</evidence>
<evidence type="ECO:0000259" key="6">
    <source>
        <dbReference type="PROSITE" id="PS50850"/>
    </source>
</evidence>
<keyword evidence="4 5" id="KW-0472">Membrane</keyword>
<dbReference type="GO" id="GO:0070837">
    <property type="term" value="P:dehydroascorbic acid transport"/>
    <property type="evidence" value="ECO:0007669"/>
    <property type="project" value="TreeGrafter"/>
</dbReference>
<dbReference type="Pfam" id="PF00083">
    <property type="entry name" value="Sugar_tr"/>
    <property type="match status" value="1"/>
</dbReference>
<dbReference type="EMBL" id="QBIY01012599">
    <property type="protein sequence ID" value="RXN22228.1"/>
    <property type="molecule type" value="Genomic_DNA"/>
</dbReference>
<feature type="transmembrane region" description="Helical" evidence="5">
    <location>
        <begin position="154"/>
        <end position="178"/>
    </location>
</feature>
<comment type="caution">
    <text evidence="7">The sequence shown here is derived from an EMBL/GenBank/DDBJ whole genome shotgun (WGS) entry which is preliminary data.</text>
</comment>
<feature type="transmembrane region" description="Helical" evidence="5">
    <location>
        <begin position="185"/>
        <end position="207"/>
    </location>
</feature>
<keyword evidence="2 5" id="KW-0812">Transmembrane</keyword>
<feature type="transmembrane region" description="Helical" evidence="5">
    <location>
        <begin position="59"/>
        <end position="80"/>
    </location>
</feature>
<dbReference type="PROSITE" id="PS00216">
    <property type="entry name" value="SUGAR_TRANSPORT_1"/>
    <property type="match status" value="1"/>
</dbReference>
<evidence type="ECO:0000256" key="1">
    <source>
        <dbReference type="ARBA" id="ARBA00004141"/>
    </source>
</evidence>
<evidence type="ECO:0007829" key="9">
    <source>
        <dbReference type="PeptideAtlas" id="A0A498MLF7"/>
    </source>
</evidence>
<organism evidence="7 8">
    <name type="scientific">Labeo rohita</name>
    <name type="common">Indian major carp</name>
    <name type="synonym">Cyprinus rohita</name>
    <dbReference type="NCBI Taxonomy" id="84645"/>
    <lineage>
        <taxon>Eukaryota</taxon>
        <taxon>Metazoa</taxon>
        <taxon>Chordata</taxon>
        <taxon>Craniata</taxon>
        <taxon>Vertebrata</taxon>
        <taxon>Euteleostomi</taxon>
        <taxon>Actinopterygii</taxon>
        <taxon>Neopterygii</taxon>
        <taxon>Teleostei</taxon>
        <taxon>Ostariophysi</taxon>
        <taxon>Cypriniformes</taxon>
        <taxon>Cyprinidae</taxon>
        <taxon>Labeoninae</taxon>
        <taxon>Labeonini</taxon>
        <taxon>Labeo</taxon>
    </lineage>
</organism>
<reference evidence="7 8" key="1">
    <citation type="submission" date="2018-03" db="EMBL/GenBank/DDBJ databases">
        <title>Draft genome sequence of Rohu Carp (Labeo rohita).</title>
        <authorList>
            <person name="Das P."/>
            <person name="Kushwaha B."/>
            <person name="Joshi C.G."/>
            <person name="Kumar D."/>
            <person name="Nagpure N.S."/>
            <person name="Sahoo L."/>
            <person name="Das S.P."/>
            <person name="Bit A."/>
            <person name="Patnaik S."/>
            <person name="Meher P.K."/>
            <person name="Jayasankar P."/>
            <person name="Koringa P.G."/>
            <person name="Patel N.V."/>
            <person name="Hinsu A.T."/>
            <person name="Kumar R."/>
            <person name="Pandey M."/>
            <person name="Agarwal S."/>
            <person name="Srivastava S."/>
            <person name="Singh M."/>
            <person name="Iquebal M.A."/>
            <person name="Jaiswal S."/>
            <person name="Angadi U.B."/>
            <person name="Kumar N."/>
            <person name="Raza M."/>
            <person name="Shah T.M."/>
            <person name="Rai A."/>
            <person name="Jena J.K."/>
        </authorList>
    </citation>
    <scope>NUCLEOTIDE SEQUENCE [LARGE SCALE GENOMIC DNA]</scope>
    <source>
        <strain evidence="7">DASCIFA01</strain>
        <tissue evidence="7">Testis</tissue>
    </source>
</reference>
<evidence type="ECO:0000256" key="2">
    <source>
        <dbReference type="ARBA" id="ARBA00022692"/>
    </source>
</evidence>
<evidence type="ECO:0000256" key="3">
    <source>
        <dbReference type="ARBA" id="ARBA00022989"/>
    </source>
</evidence>
<sequence length="287" mass="32110">MYLGEISPRQIRGSIGQFHAIFICLGVFIGQVLGLPEIFGQVSLRSLGLLNQSEIKCSAAFFWLSWFLMSMMRSAFQAFLGRSDVSRELEEVHAESRAQNTQRTASVLELFRKRSLRWQLITVIVVMSCYQLCGLNAIWYYTNGIFQEAGFQQSLIPYITLSTGGIETLAAIISGLVIEKVGRRPLLIFGFSAMAVFFSLLTVFLHYQEALQTFAFLLFVVVCAVGAVYLLVVLPETKNKTFMEISQSFSKINGIPDQTHEREMTNVLDTDAANGLKCADGEMESSF</sequence>
<feature type="transmembrane region" description="Helical" evidence="5">
    <location>
        <begin position="120"/>
        <end position="142"/>
    </location>
</feature>
<gene>
    <name evidence="7" type="ORF">ROHU_006828</name>
</gene>
<dbReference type="InterPro" id="IPR020846">
    <property type="entry name" value="MFS_dom"/>
</dbReference>
<evidence type="ECO:0000313" key="7">
    <source>
        <dbReference type="EMBL" id="RXN22228.1"/>
    </source>
</evidence>
<evidence type="ECO:0000256" key="4">
    <source>
        <dbReference type="ARBA" id="ARBA00023136"/>
    </source>
</evidence>
<dbReference type="InterPro" id="IPR045263">
    <property type="entry name" value="GLUT"/>
</dbReference>
<accession>A0A498MLF7</accession>
<dbReference type="AlphaFoldDB" id="A0A498MLF7"/>
<keyword evidence="3 5" id="KW-1133">Transmembrane helix</keyword>
<dbReference type="STRING" id="84645.A0A498MLF7"/>
<name>A0A498MLF7_LABRO</name>
<keyword evidence="9" id="KW-1267">Proteomics identification</keyword>
<dbReference type="GO" id="GO:0046323">
    <property type="term" value="P:D-glucose import"/>
    <property type="evidence" value="ECO:0007669"/>
    <property type="project" value="TreeGrafter"/>
</dbReference>
<dbReference type="InterPro" id="IPR005829">
    <property type="entry name" value="Sugar_transporter_CS"/>
</dbReference>
<dbReference type="Proteomes" id="UP000290572">
    <property type="component" value="Unassembled WGS sequence"/>
</dbReference>
<dbReference type="InterPro" id="IPR036259">
    <property type="entry name" value="MFS_trans_sf"/>
</dbReference>
<dbReference type="SUPFAM" id="SSF103473">
    <property type="entry name" value="MFS general substrate transporter"/>
    <property type="match status" value="1"/>
</dbReference>
<evidence type="ECO:0000256" key="5">
    <source>
        <dbReference type="SAM" id="Phobius"/>
    </source>
</evidence>
<dbReference type="PROSITE" id="PS50850">
    <property type="entry name" value="MFS"/>
    <property type="match status" value="1"/>
</dbReference>
<dbReference type="Gene3D" id="1.20.1250.20">
    <property type="entry name" value="MFS general substrate transporter like domains"/>
    <property type="match status" value="2"/>
</dbReference>
<dbReference type="PANTHER" id="PTHR23503">
    <property type="entry name" value="SOLUTE CARRIER FAMILY 2"/>
    <property type="match status" value="1"/>
</dbReference>
<proteinExistence type="evidence at protein level"/>
<feature type="domain" description="Major facilitator superfamily (MFS) profile" evidence="6">
    <location>
        <begin position="1"/>
        <end position="287"/>
    </location>
</feature>
<keyword evidence="7" id="KW-0762">Sugar transport</keyword>
<feature type="transmembrane region" description="Helical" evidence="5">
    <location>
        <begin position="213"/>
        <end position="234"/>
    </location>
</feature>
<dbReference type="InterPro" id="IPR005828">
    <property type="entry name" value="MFS_sugar_transport-like"/>
</dbReference>
<keyword evidence="7" id="KW-0813">Transport</keyword>
<feature type="transmembrane region" description="Helical" evidence="5">
    <location>
        <begin position="20"/>
        <end position="39"/>
    </location>
</feature>